<name>A0A4R0NHD4_9SPHI</name>
<protein>
    <submittedName>
        <fullName evidence="1">Uncharacterized protein</fullName>
    </submittedName>
</protein>
<reference evidence="1 2" key="1">
    <citation type="submission" date="2019-02" db="EMBL/GenBank/DDBJ databases">
        <title>Pedobacter sp. RP-3-8 sp. nov., isolated from Arctic soil.</title>
        <authorList>
            <person name="Dahal R.H."/>
        </authorList>
    </citation>
    <scope>NUCLEOTIDE SEQUENCE [LARGE SCALE GENOMIC DNA]</scope>
    <source>
        <strain evidence="1 2">RP-3-8</strain>
    </source>
</reference>
<evidence type="ECO:0000313" key="1">
    <source>
        <dbReference type="EMBL" id="TCC99167.1"/>
    </source>
</evidence>
<dbReference type="Proteomes" id="UP000291117">
    <property type="component" value="Unassembled WGS sequence"/>
</dbReference>
<proteinExistence type="predicted"/>
<accession>A0A4R0NHD4</accession>
<dbReference type="OrthoDB" id="9757917at2"/>
<gene>
    <name evidence="1" type="ORF">EZ444_00335</name>
</gene>
<keyword evidence="2" id="KW-1185">Reference proteome</keyword>
<comment type="caution">
    <text evidence="1">The sequence shown here is derived from an EMBL/GenBank/DDBJ whole genome shotgun (WGS) entry which is preliminary data.</text>
</comment>
<dbReference type="EMBL" id="SJSM01000001">
    <property type="protein sequence ID" value="TCC99167.1"/>
    <property type="molecule type" value="Genomic_DNA"/>
</dbReference>
<dbReference type="AlphaFoldDB" id="A0A4R0NHD4"/>
<sequence>MEINVFKSQILSLGGSEIIQFIRDQRQEVKLLFINASAMEDAQQEMRQILNYLTQLQLVLEVKESEEIQFLYLELGLYFKMQNNVGAVSNCFNKIGDNVLKFRLRAWLNYQEYSVAASHIKKLHNYLATLLLAINDGEDNYENEVIRDLHTYIEDAQYNLKLYGTGELAAEFLSLIQSEELAEQFPILSFYKENQAQFDIEVEINPYVAKIFEPTEFSQQLFDDKFTKYIKGHEKTQWYHILLGISYPDVREKIIGTGQTDFDKKVEGLAGLDIVKLYAHCNMRMHFFTSVYLFERLDAFITLYKSSGRVKFVDIGCGPATAGLSFIEHIHSITNQTVDFDYIGVDYYQNMLDGAAYFLDNPVFKPVQAPVFIKKLSELDFRYLDNANSILINTSYLFASENLDAHELAKDVMNVRKSQPNAPCYLLFQNSIKDENNLKYKEFKEAIGSYEKIHWGKPTVHYSTQRKSWYGTSVPVYLEILQIH</sequence>
<dbReference type="RefSeq" id="WP_131606110.1">
    <property type="nucleotide sequence ID" value="NZ_SJSM01000001.1"/>
</dbReference>
<organism evidence="1 2">
    <name type="scientific">Pedobacter hiemivivus</name>
    <dbReference type="NCBI Taxonomy" id="2530454"/>
    <lineage>
        <taxon>Bacteria</taxon>
        <taxon>Pseudomonadati</taxon>
        <taxon>Bacteroidota</taxon>
        <taxon>Sphingobacteriia</taxon>
        <taxon>Sphingobacteriales</taxon>
        <taxon>Sphingobacteriaceae</taxon>
        <taxon>Pedobacter</taxon>
    </lineage>
</organism>
<evidence type="ECO:0000313" key="2">
    <source>
        <dbReference type="Proteomes" id="UP000291117"/>
    </source>
</evidence>